<organism evidence="1 2">
    <name type="scientific">Vibrio parahaemolyticus</name>
    <dbReference type="NCBI Taxonomy" id="670"/>
    <lineage>
        <taxon>Bacteria</taxon>
        <taxon>Pseudomonadati</taxon>
        <taxon>Pseudomonadota</taxon>
        <taxon>Gammaproteobacteria</taxon>
        <taxon>Vibrionales</taxon>
        <taxon>Vibrionaceae</taxon>
        <taxon>Vibrio</taxon>
    </lineage>
</organism>
<dbReference type="RefSeq" id="WP_311020106.1">
    <property type="nucleotide sequence ID" value="NZ_JAUHGG010000003.1"/>
</dbReference>
<evidence type="ECO:0000313" key="1">
    <source>
        <dbReference type="EMBL" id="MDS1821235.1"/>
    </source>
</evidence>
<dbReference type="EMBL" id="JAUHGG010000003">
    <property type="protein sequence ID" value="MDS1821235.1"/>
    <property type="molecule type" value="Genomic_DNA"/>
</dbReference>
<reference evidence="1" key="1">
    <citation type="submission" date="2023-06" db="EMBL/GenBank/DDBJ databases">
        <title>Genomic Diversity of Vibrio spp. and Metagenomic Analysis of Pathogens in Florida Gulf Coastal Waters Following Hurricane Ian.</title>
        <authorList>
            <person name="Brumfield K.D."/>
        </authorList>
    </citation>
    <scope>NUCLEOTIDE SEQUENCE</scope>
    <source>
        <strain evidence="1">WBS2B-138</strain>
    </source>
</reference>
<dbReference type="Proteomes" id="UP001253193">
    <property type="component" value="Unassembled WGS sequence"/>
</dbReference>
<dbReference type="AlphaFoldDB" id="A0AAW8Q1U6"/>
<gene>
    <name evidence="1" type="ORF">QX249_11225</name>
</gene>
<accession>A0AAW8Q1U6</accession>
<protein>
    <submittedName>
        <fullName evidence="1">Uncharacterized protein</fullName>
    </submittedName>
</protein>
<name>A0AAW8Q1U6_VIBPH</name>
<proteinExistence type="predicted"/>
<comment type="caution">
    <text evidence="1">The sequence shown here is derived from an EMBL/GenBank/DDBJ whole genome shotgun (WGS) entry which is preliminary data.</text>
</comment>
<evidence type="ECO:0000313" key="2">
    <source>
        <dbReference type="Proteomes" id="UP001253193"/>
    </source>
</evidence>
<sequence>MKSAKEVVEVFENNESKFLELLFKVTGGGLCHGSLTDILIEGGILEPKTRSGWFSEMSGESLERAAHRNHFPYISRPLRTKFSNLELIKVGSNAETVNVYDYMIELSKVADDTQHIVRVLMGKEKIDGYNHEHNYKSRAAVYNSFRKYFGKGVEFSAFLKKTEIKGLPEYLNQSIYKEFWEAYENNPLNWQGEFLSLVMGDNKVDSRCAGWLKTDSKEQRASAQEELLEMLS</sequence>